<evidence type="ECO:0000313" key="3">
    <source>
        <dbReference type="Proteomes" id="UP000188268"/>
    </source>
</evidence>
<protein>
    <submittedName>
        <fullName evidence="2">Uncharacterized protein</fullName>
    </submittedName>
</protein>
<dbReference type="AlphaFoldDB" id="A0A1R3IBN0"/>
<comment type="caution">
    <text evidence="2">The sequence shown here is derived from an EMBL/GenBank/DDBJ whole genome shotgun (WGS) entry which is preliminary data.</text>
</comment>
<gene>
    <name evidence="2" type="ORF">CCACVL1_13273</name>
</gene>
<proteinExistence type="predicted"/>
<keyword evidence="3" id="KW-1185">Reference proteome</keyword>
<evidence type="ECO:0000313" key="2">
    <source>
        <dbReference type="EMBL" id="OMO79970.1"/>
    </source>
</evidence>
<feature type="non-terminal residue" evidence="2">
    <location>
        <position position="1"/>
    </location>
</feature>
<organism evidence="2 3">
    <name type="scientific">Corchorus capsularis</name>
    <name type="common">Jute</name>
    <dbReference type="NCBI Taxonomy" id="210143"/>
    <lineage>
        <taxon>Eukaryota</taxon>
        <taxon>Viridiplantae</taxon>
        <taxon>Streptophyta</taxon>
        <taxon>Embryophyta</taxon>
        <taxon>Tracheophyta</taxon>
        <taxon>Spermatophyta</taxon>
        <taxon>Magnoliopsida</taxon>
        <taxon>eudicotyledons</taxon>
        <taxon>Gunneridae</taxon>
        <taxon>Pentapetalae</taxon>
        <taxon>rosids</taxon>
        <taxon>malvids</taxon>
        <taxon>Malvales</taxon>
        <taxon>Malvaceae</taxon>
        <taxon>Grewioideae</taxon>
        <taxon>Apeibeae</taxon>
        <taxon>Corchorus</taxon>
    </lineage>
</organism>
<sequence>RTRKISCSSSGTKPAGGGTSKRVDAITRMFALS</sequence>
<name>A0A1R3IBN0_COCAP</name>
<feature type="compositionally biased region" description="Polar residues" evidence="1">
    <location>
        <begin position="1"/>
        <end position="12"/>
    </location>
</feature>
<reference evidence="2 3" key="1">
    <citation type="submission" date="2013-09" db="EMBL/GenBank/DDBJ databases">
        <title>Corchorus capsularis genome sequencing.</title>
        <authorList>
            <person name="Alam M."/>
            <person name="Haque M.S."/>
            <person name="Islam M.S."/>
            <person name="Emdad E.M."/>
            <person name="Islam M.M."/>
            <person name="Ahmed B."/>
            <person name="Halim A."/>
            <person name="Hossen Q.M.M."/>
            <person name="Hossain M.Z."/>
            <person name="Ahmed R."/>
            <person name="Khan M.M."/>
            <person name="Islam R."/>
            <person name="Rashid M.M."/>
            <person name="Khan S.A."/>
            <person name="Rahman M.S."/>
            <person name="Alam M."/>
        </authorList>
    </citation>
    <scope>NUCLEOTIDE SEQUENCE [LARGE SCALE GENOMIC DNA]</scope>
    <source>
        <strain evidence="3">cv. CVL-1</strain>
        <tissue evidence="2">Whole seedling</tissue>
    </source>
</reference>
<dbReference type="Gramene" id="OMO79970">
    <property type="protein sequence ID" value="OMO79970"/>
    <property type="gene ID" value="CCACVL1_13273"/>
</dbReference>
<evidence type="ECO:0000256" key="1">
    <source>
        <dbReference type="SAM" id="MobiDB-lite"/>
    </source>
</evidence>
<dbReference type="Proteomes" id="UP000188268">
    <property type="component" value="Unassembled WGS sequence"/>
</dbReference>
<accession>A0A1R3IBN0</accession>
<feature type="region of interest" description="Disordered" evidence="1">
    <location>
        <begin position="1"/>
        <end position="21"/>
    </location>
</feature>
<dbReference type="EMBL" id="AWWV01010338">
    <property type="protein sequence ID" value="OMO79970.1"/>
    <property type="molecule type" value="Genomic_DNA"/>
</dbReference>